<reference evidence="1" key="1">
    <citation type="submission" date="2023-07" db="EMBL/GenBank/DDBJ databases">
        <title>Black Yeasts Isolated from many extreme environments.</title>
        <authorList>
            <person name="Coleine C."/>
            <person name="Stajich J.E."/>
            <person name="Selbmann L."/>
        </authorList>
    </citation>
    <scope>NUCLEOTIDE SEQUENCE</scope>
    <source>
        <strain evidence="1">CCFEE 5714</strain>
    </source>
</reference>
<protein>
    <submittedName>
        <fullName evidence="1">Uncharacterized protein</fullName>
    </submittedName>
</protein>
<dbReference type="EMBL" id="JAUTXU010000075">
    <property type="protein sequence ID" value="KAK3711584.1"/>
    <property type="molecule type" value="Genomic_DNA"/>
</dbReference>
<evidence type="ECO:0000313" key="2">
    <source>
        <dbReference type="Proteomes" id="UP001281147"/>
    </source>
</evidence>
<sequence>MASYNRSAYRRLEGLPETRTDSGATQHPDRPGSGNLSQGNGWLRHLKDITGLATQASRNPDFLEDSQFALDIFRKAHAMTKPWLDEVGEGLRRAGLFDTDDRGRIHQSRQKMLVKFASMAWNASKSRNGESHPWRAKMLKEMYVLLTEHLDDAEVEIRRLEEKLARKERRRGRRGHRQRNQGTMWGDDDQEDVLHGSQLVLHPPEAITTVQDRGPISSERTYRGRSTTRADEVQAAHGSDGHTSAANQHALSSITESNQRPTIDVAPVLGHASAQRGSPASTKQGRRDRPPPSIREEQQVSADQVPESQESTARTNQVLIDIASLHLRPPDDLDPTEGSASARDRGPPSNRHPRRPRTSSKPREEPDRQGLAREASTAHSHVASSVAERPHSTTSSNHAIRVGGDGIATYHSPLCTREGVQGHARRSKGGGRDVPVHVVPQRQVSVADGAGRTSMAGSIHLNPSTKTVHSMAKSQSSSKHRGAAGNGHLCPPPLGRPYPLSEQQQHHTQLGSAPPSSAALDGAAYHSVPNIEATERPPMAETPSLVPRPIGHPRHGYQGGNGFLEQHLEHVGFTQRGDQVQNRYSLRSNGVPRQELAGKQRNDKQAAQLSRQSGLPNAGGDSRQTRAPSVSSHGSSGATIGSSPNSLAVTEGRVRRAEAYRRSKPRNLFVHQPPGPVLSSVGPSARAHSSPNDYQAVQNPPNVLSNSSGDHLNHCRSNVSENVVQHLPAEMAYNNEQSRQMPEPSLAAASDYSRQTRAPTVSSRVGSGATTYHPPCSPVPMEQPDRLAEPPTASQRPSGNGNGARQKQPRRSKALGMGIQVRRLTGKFEDLSRGTVHDRIDQSTDEQVPVPNDSLSQETPASGTKEDQGTIRPQARSNASGLLRQRTKLSNVLCDATIVVLRPGAEPQYFVSTNAAPQQGLVQDTSDPVLRRRPALGRAYGSSSQAAGTQVRDSEPGLRSSGPISGPPLSDRHMSWQKRPKTPYIARDARVLQNTTKDLNTFIRGGG</sequence>
<accession>A0ACC3N7F9</accession>
<dbReference type="Proteomes" id="UP001281147">
    <property type="component" value="Unassembled WGS sequence"/>
</dbReference>
<comment type="caution">
    <text evidence="1">The sequence shown here is derived from an EMBL/GenBank/DDBJ whole genome shotgun (WGS) entry which is preliminary data.</text>
</comment>
<proteinExistence type="predicted"/>
<keyword evidence="2" id="KW-1185">Reference proteome</keyword>
<name>A0ACC3N7F9_9PEZI</name>
<gene>
    <name evidence="1" type="ORF">LTR37_009575</name>
</gene>
<organism evidence="1 2">
    <name type="scientific">Vermiconidia calcicola</name>
    <dbReference type="NCBI Taxonomy" id="1690605"/>
    <lineage>
        <taxon>Eukaryota</taxon>
        <taxon>Fungi</taxon>
        <taxon>Dikarya</taxon>
        <taxon>Ascomycota</taxon>
        <taxon>Pezizomycotina</taxon>
        <taxon>Dothideomycetes</taxon>
        <taxon>Dothideomycetidae</taxon>
        <taxon>Mycosphaerellales</taxon>
        <taxon>Extremaceae</taxon>
        <taxon>Vermiconidia</taxon>
    </lineage>
</organism>
<evidence type="ECO:0000313" key="1">
    <source>
        <dbReference type="EMBL" id="KAK3711584.1"/>
    </source>
</evidence>